<gene>
    <name evidence="1" type="ORF">BDQ94DRAFT_131275</name>
</gene>
<name>A0A3F3PIF3_9EURO</name>
<evidence type="ECO:0000313" key="1">
    <source>
        <dbReference type="EMBL" id="RDH26720.1"/>
    </source>
</evidence>
<reference evidence="1 2" key="1">
    <citation type="submission" date="2018-07" db="EMBL/GenBank/DDBJ databases">
        <title>The genomes of Aspergillus section Nigri reveals drivers in fungal speciation.</title>
        <authorList>
            <consortium name="DOE Joint Genome Institute"/>
            <person name="Vesth T.C."/>
            <person name="Nybo J."/>
            <person name="Theobald S."/>
            <person name="Brandl J."/>
            <person name="Frisvad J.C."/>
            <person name="Nielsen K.F."/>
            <person name="Lyhne E.K."/>
            <person name="Kogle M.E."/>
            <person name="Kuo A."/>
            <person name="Riley R."/>
            <person name="Clum A."/>
            <person name="Nolan M."/>
            <person name="Lipzen A."/>
            <person name="Salamov A."/>
            <person name="Henrissat B."/>
            <person name="Wiebenga A."/>
            <person name="De vries R.P."/>
            <person name="Grigoriev I.V."/>
            <person name="Mortensen U.H."/>
            <person name="Andersen M.R."/>
            <person name="Baker S.E."/>
        </authorList>
    </citation>
    <scope>NUCLEOTIDE SEQUENCE [LARGE SCALE GENOMIC DNA]</scope>
    <source>
        <strain evidence="1 2">CBS 139.54b</strain>
    </source>
</reference>
<dbReference type="Proteomes" id="UP000253729">
    <property type="component" value="Unassembled WGS sequence"/>
</dbReference>
<protein>
    <submittedName>
        <fullName evidence="1">Uncharacterized protein</fullName>
    </submittedName>
</protein>
<sequence>MNEGTPLIVGGKWKLMNDPRCHFVPLGRMSGPSSQEVKGLCCSHGHWRARKTIVRIWKDIGKVHPDSISGGTASKHGS</sequence>
<dbReference type="EMBL" id="KZ852122">
    <property type="protein sequence ID" value="RDH26720.1"/>
    <property type="molecule type" value="Genomic_DNA"/>
</dbReference>
<accession>A0A3F3PIF3</accession>
<dbReference type="AlphaFoldDB" id="A0A3F3PIF3"/>
<dbReference type="RefSeq" id="XP_026619742.1">
    <property type="nucleotide sequence ID" value="XM_026763962.1"/>
</dbReference>
<keyword evidence="2" id="KW-1185">Reference proteome</keyword>
<proteinExistence type="predicted"/>
<evidence type="ECO:0000313" key="2">
    <source>
        <dbReference type="Proteomes" id="UP000253729"/>
    </source>
</evidence>
<dbReference type="GeneID" id="38132318"/>
<organism evidence="1 2">
    <name type="scientific">Aspergillus welwitschiae</name>
    <dbReference type="NCBI Taxonomy" id="1341132"/>
    <lineage>
        <taxon>Eukaryota</taxon>
        <taxon>Fungi</taxon>
        <taxon>Dikarya</taxon>
        <taxon>Ascomycota</taxon>
        <taxon>Pezizomycotina</taxon>
        <taxon>Eurotiomycetes</taxon>
        <taxon>Eurotiomycetidae</taxon>
        <taxon>Eurotiales</taxon>
        <taxon>Aspergillaceae</taxon>
        <taxon>Aspergillus</taxon>
        <taxon>Aspergillus subgen. Circumdati</taxon>
    </lineage>
</organism>